<sequence length="301" mass="33074">MGWLERNADRRIDPQLVLEGARSVITLAASYDSGNGEQTGPSQGVIARYARYKDYHDALGQSLGQLTERVQSLAGEDARSLWYVDTGPILERDLGQRAGLGFIGKHTNLISRRLGNWFFISEILTTAELEPDEPERNHCGKCTSCIDACPTGAIPAPFQLDARRCISYLTIELKGPIPEALRPAIGNRIYGCDDCLEVCPWNRFAGEGRLMAPHRRDDLGQADLIELLTLGDDDFQAKFRGTPMQRTKRRGVLRNVCVALGNVGDASAIPALEHAAADPEPLIAEHAQWAIGQVKQRSGQN</sequence>
<dbReference type="Pfam" id="PF08331">
    <property type="entry name" value="QueG_DUF1730"/>
    <property type="match status" value="1"/>
</dbReference>
<keyword evidence="5" id="KW-0671">Queuosine biosynthesis</keyword>
<dbReference type="InterPro" id="IPR017896">
    <property type="entry name" value="4Fe4S_Fe-S-bd"/>
</dbReference>
<dbReference type="PANTHER" id="PTHR30002">
    <property type="entry name" value="EPOXYQUEUOSINE REDUCTASE"/>
    <property type="match status" value="1"/>
</dbReference>
<dbReference type="AlphaFoldDB" id="A0A382DW23"/>
<dbReference type="EMBL" id="UINC01041411">
    <property type="protein sequence ID" value="SVB42640.1"/>
    <property type="molecule type" value="Genomic_DNA"/>
</dbReference>
<dbReference type="SUPFAM" id="SSF46548">
    <property type="entry name" value="alpha-helical ferredoxin"/>
    <property type="match status" value="1"/>
</dbReference>
<evidence type="ECO:0000256" key="4">
    <source>
        <dbReference type="ARBA" id="ARBA00022723"/>
    </source>
</evidence>
<dbReference type="SUPFAM" id="SSF48371">
    <property type="entry name" value="ARM repeat"/>
    <property type="match status" value="1"/>
</dbReference>
<dbReference type="Gene3D" id="3.30.70.20">
    <property type="match status" value="1"/>
</dbReference>
<evidence type="ECO:0000313" key="10">
    <source>
        <dbReference type="EMBL" id="SVB42640.1"/>
    </source>
</evidence>
<dbReference type="InterPro" id="IPR011989">
    <property type="entry name" value="ARM-like"/>
</dbReference>
<keyword evidence="2" id="KW-0963">Cytoplasm</keyword>
<dbReference type="PROSITE" id="PS51379">
    <property type="entry name" value="4FE4S_FER_2"/>
    <property type="match status" value="1"/>
</dbReference>
<evidence type="ECO:0000256" key="2">
    <source>
        <dbReference type="ARBA" id="ARBA00022490"/>
    </source>
</evidence>
<keyword evidence="8" id="KW-0411">Iron-sulfur</keyword>
<dbReference type="Gene3D" id="1.25.10.10">
    <property type="entry name" value="Leucine-rich Repeat Variant"/>
    <property type="match status" value="1"/>
</dbReference>
<dbReference type="GO" id="GO:0008616">
    <property type="term" value="P:tRNA queuosine(34) biosynthetic process"/>
    <property type="evidence" value="ECO:0007669"/>
    <property type="project" value="UniProtKB-KW"/>
</dbReference>
<evidence type="ECO:0000256" key="3">
    <source>
        <dbReference type="ARBA" id="ARBA00022694"/>
    </source>
</evidence>
<evidence type="ECO:0000256" key="5">
    <source>
        <dbReference type="ARBA" id="ARBA00022785"/>
    </source>
</evidence>
<dbReference type="Pfam" id="PF13484">
    <property type="entry name" value="Fer4_16"/>
    <property type="match status" value="1"/>
</dbReference>
<proteinExistence type="predicted"/>
<dbReference type="PROSITE" id="PS00198">
    <property type="entry name" value="4FE4S_FER_1"/>
    <property type="match status" value="1"/>
</dbReference>
<keyword evidence="4" id="KW-0479">Metal-binding</keyword>
<dbReference type="PANTHER" id="PTHR30002:SF4">
    <property type="entry name" value="EPOXYQUEUOSINE REDUCTASE"/>
    <property type="match status" value="1"/>
</dbReference>
<gene>
    <name evidence="10" type="ORF">METZ01_LOCUS195494</name>
</gene>
<organism evidence="10">
    <name type="scientific">marine metagenome</name>
    <dbReference type="NCBI Taxonomy" id="408172"/>
    <lineage>
        <taxon>unclassified sequences</taxon>
        <taxon>metagenomes</taxon>
        <taxon>ecological metagenomes</taxon>
    </lineage>
</organism>
<evidence type="ECO:0000256" key="1">
    <source>
        <dbReference type="ARBA" id="ARBA00022485"/>
    </source>
</evidence>
<dbReference type="GO" id="GO:0046872">
    <property type="term" value="F:metal ion binding"/>
    <property type="evidence" value="ECO:0007669"/>
    <property type="project" value="UniProtKB-KW"/>
</dbReference>
<dbReference type="GO" id="GO:0052693">
    <property type="term" value="F:epoxyqueuosine reductase activity"/>
    <property type="evidence" value="ECO:0007669"/>
    <property type="project" value="TreeGrafter"/>
</dbReference>
<evidence type="ECO:0000259" key="9">
    <source>
        <dbReference type="PROSITE" id="PS51379"/>
    </source>
</evidence>
<dbReference type="InterPro" id="IPR017900">
    <property type="entry name" value="4Fe4S_Fe_S_CS"/>
</dbReference>
<dbReference type="FunFam" id="3.30.70.20:FF:000017">
    <property type="entry name" value="Epoxyqueuosine reductase"/>
    <property type="match status" value="1"/>
</dbReference>
<evidence type="ECO:0000256" key="6">
    <source>
        <dbReference type="ARBA" id="ARBA00023002"/>
    </source>
</evidence>
<dbReference type="InterPro" id="IPR016024">
    <property type="entry name" value="ARM-type_fold"/>
</dbReference>
<evidence type="ECO:0000256" key="8">
    <source>
        <dbReference type="ARBA" id="ARBA00023014"/>
    </source>
</evidence>
<dbReference type="NCBIfam" id="TIGR00276">
    <property type="entry name" value="tRNA epoxyqueuosine(34) reductase QueG"/>
    <property type="match status" value="1"/>
</dbReference>
<evidence type="ECO:0000256" key="7">
    <source>
        <dbReference type="ARBA" id="ARBA00023004"/>
    </source>
</evidence>
<accession>A0A382DW23</accession>
<keyword evidence="6" id="KW-0560">Oxidoreductase</keyword>
<feature type="domain" description="4Fe-4S ferredoxin-type" evidence="9">
    <location>
        <begin position="127"/>
        <end position="159"/>
    </location>
</feature>
<keyword evidence="7" id="KW-0408">Iron</keyword>
<dbReference type="GO" id="GO:0051539">
    <property type="term" value="F:4 iron, 4 sulfur cluster binding"/>
    <property type="evidence" value="ECO:0007669"/>
    <property type="project" value="UniProtKB-KW"/>
</dbReference>
<name>A0A382DW23_9ZZZZ</name>
<dbReference type="InterPro" id="IPR004453">
    <property type="entry name" value="QueG"/>
</dbReference>
<protein>
    <recommendedName>
        <fullName evidence="9">4Fe-4S ferredoxin-type domain-containing protein</fullName>
    </recommendedName>
</protein>
<reference evidence="10" key="1">
    <citation type="submission" date="2018-05" db="EMBL/GenBank/DDBJ databases">
        <authorList>
            <person name="Lanie J.A."/>
            <person name="Ng W.-L."/>
            <person name="Kazmierczak K.M."/>
            <person name="Andrzejewski T.M."/>
            <person name="Davidsen T.M."/>
            <person name="Wayne K.J."/>
            <person name="Tettelin H."/>
            <person name="Glass J.I."/>
            <person name="Rusch D."/>
            <person name="Podicherti R."/>
            <person name="Tsui H.-C.T."/>
            <person name="Winkler M.E."/>
        </authorList>
    </citation>
    <scope>NUCLEOTIDE SEQUENCE</scope>
</reference>
<keyword evidence="3" id="KW-0819">tRNA processing</keyword>
<keyword evidence="1" id="KW-0004">4Fe-4S</keyword>
<dbReference type="InterPro" id="IPR013542">
    <property type="entry name" value="QueG_DUF1730"/>
</dbReference>